<gene>
    <name evidence="2" type="ORF">EJB05_12730</name>
</gene>
<keyword evidence="3" id="KW-1185">Reference proteome</keyword>
<protein>
    <submittedName>
        <fullName evidence="2">Uncharacterized protein</fullName>
    </submittedName>
</protein>
<organism evidence="2 3">
    <name type="scientific">Eragrostis curvula</name>
    <name type="common">weeping love grass</name>
    <dbReference type="NCBI Taxonomy" id="38414"/>
    <lineage>
        <taxon>Eukaryota</taxon>
        <taxon>Viridiplantae</taxon>
        <taxon>Streptophyta</taxon>
        <taxon>Embryophyta</taxon>
        <taxon>Tracheophyta</taxon>
        <taxon>Spermatophyta</taxon>
        <taxon>Magnoliopsida</taxon>
        <taxon>Liliopsida</taxon>
        <taxon>Poales</taxon>
        <taxon>Poaceae</taxon>
        <taxon>PACMAD clade</taxon>
        <taxon>Chloridoideae</taxon>
        <taxon>Eragrostideae</taxon>
        <taxon>Eragrostidinae</taxon>
        <taxon>Eragrostis</taxon>
    </lineage>
</organism>
<dbReference type="AlphaFoldDB" id="A0A5J9VUL7"/>
<keyword evidence="1" id="KW-0732">Signal</keyword>
<comment type="caution">
    <text evidence="2">The sequence shown here is derived from an EMBL/GenBank/DDBJ whole genome shotgun (WGS) entry which is preliminary data.</text>
</comment>
<accession>A0A5J9VUL7</accession>
<reference evidence="2 3" key="1">
    <citation type="journal article" date="2019" name="Sci. Rep.">
        <title>A high-quality genome of Eragrostis curvula grass provides insights into Poaceae evolution and supports new strategies to enhance forage quality.</title>
        <authorList>
            <person name="Carballo J."/>
            <person name="Santos B.A.C.M."/>
            <person name="Zappacosta D."/>
            <person name="Garbus I."/>
            <person name="Selva J.P."/>
            <person name="Gallo C.A."/>
            <person name="Diaz A."/>
            <person name="Albertini E."/>
            <person name="Caccamo M."/>
            <person name="Echenique V."/>
        </authorList>
    </citation>
    <scope>NUCLEOTIDE SEQUENCE [LARGE SCALE GENOMIC DNA]</scope>
    <source>
        <strain evidence="3">cv. Victoria</strain>
        <tissue evidence="2">Leaf</tissue>
    </source>
</reference>
<dbReference type="Gramene" id="TVU39317">
    <property type="protein sequence ID" value="TVU39317"/>
    <property type="gene ID" value="EJB05_12730"/>
</dbReference>
<evidence type="ECO:0000313" key="3">
    <source>
        <dbReference type="Proteomes" id="UP000324897"/>
    </source>
</evidence>
<dbReference type="EMBL" id="RWGY01000007">
    <property type="protein sequence ID" value="TVU39317.1"/>
    <property type="molecule type" value="Genomic_DNA"/>
</dbReference>
<sequence length="71" mass="8335">MSASPHLLFFASLSRSLILFGYIPADLRRGMDWRDELRAGSYLLSVYYKILEVRDYNVTILQHKHEERMSG</sequence>
<name>A0A5J9VUL7_9POAL</name>
<feature type="non-terminal residue" evidence="2">
    <location>
        <position position="1"/>
    </location>
</feature>
<proteinExistence type="predicted"/>
<evidence type="ECO:0000256" key="1">
    <source>
        <dbReference type="SAM" id="SignalP"/>
    </source>
</evidence>
<dbReference type="Proteomes" id="UP000324897">
    <property type="component" value="Chromosome 4"/>
</dbReference>
<feature type="chain" id="PRO_5023817970" evidence="1">
    <location>
        <begin position="17"/>
        <end position="71"/>
    </location>
</feature>
<feature type="signal peptide" evidence="1">
    <location>
        <begin position="1"/>
        <end position="16"/>
    </location>
</feature>
<evidence type="ECO:0000313" key="2">
    <source>
        <dbReference type="EMBL" id="TVU39317.1"/>
    </source>
</evidence>